<keyword evidence="3" id="KW-1185">Reference proteome</keyword>
<sequence>MPTPSSYDSDGRFVFRLATPEEKANLGKTNVPQFLAKTVVEGEPHLALIVHVIVGILGGLYGALSMLSIWPHEFAFLGQCILTGMKGAALGSALVGAYLRWSPQGRTVKRRMKENTATKLDEKLRLLGQLSFAFGVYFFIGVTFFEYFPHLSEQAPMSMPLRLGRHFAQKAKVEKLWYAFERWGTAPAAGAQLLRPTFLIKP</sequence>
<keyword evidence="1" id="KW-0812">Transmembrane</keyword>
<feature type="transmembrane region" description="Helical" evidence="1">
    <location>
        <begin position="126"/>
        <end position="148"/>
    </location>
</feature>
<proteinExistence type="predicted"/>
<dbReference type="AlphaFoldDB" id="A0AAN6JMT5"/>
<feature type="transmembrane region" description="Helical" evidence="1">
    <location>
        <begin position="76"/>
        <end position="101"/>
    </location>
</feature>
<comment type="caution">
    <text evidence="2">The sequence shown here is derived from an EMBL/GenBank/DDBJ whole genome shotgun (WGS) entry which is preliminary data.</text>
</comment>
<evidence type="ECO:0000313" key="3">
    <source>
        <dbReference type="Proteomes" id="UP001176521"/>
    </source>
</evidence>
<dbReference type="EMBL" id="JAPDMQ010000011">
    <property type="protein sequence ID" value="KAK0540549.1"/>
    <property type="molecule type" value="Genomic_DNA"/>
</dbReference>
<feature type="transmembrane region" description="Helical" evidence="1">
    <location>
        <begin position="46"/>
        <end position="70"/>
    </location>
</feature>
<name>A0AAN6JMT5_9BASI</name>
<protein>
    <submittedName>
        <fullName evidence="2">Uncharacterized protein</fullName>
    </submittedName>
</protein>
<keyword evidence="1" id="KW-1133">Transmembrane helix</keyword>
<evidence type="ECO:0000313" key="2">
    <source>
        <dbReference type="EMBL" id="KAK0540549.1"/>
    </source>
</evidence>
<organism evidence="2 3">
    <name type="scientific">Tilletia horrida</name>
    <dbReference type="NCBI Taxonomy" id="155126"/>
    <lineage>
        <taxon>Eukaryota</taxon>
        <taxon>Fungi</taxon>
        <taxon>Dikarya</taxon>
        <taxon>Basidiomycota</taxon>
        <taxon>Ustilaginomycotina</taxon>
        <taxon>Exobasidiomycetes</taxon>
        <taxon>Tilletiales</taxon>
        <taxon>Tilletiaceae</taxon>
        <taxon>Tilletia</taxon>
    </lineage>
</organism>
<reference evidence="2" key="1">
    <citation type="journal article" date="2023" name="PhytoFront">
        <title>Draft Genome Resources of Seven Strains of Tilletia horrida, Causal Agent of Kernel Smut of Rice.</title>
        <authorList>
            <person name="Khanal S."/>
            <person name="Antony Babu S."/>
            <person name="Zhou X.G."/>
        </authorList>
    </citation>
    <scope>NUCLEOTIDE SEQUENCE</scope>
    <source>
        <strain evidence="2">TX3</strain>
    </source>
</reference>
<keyword evidence="1" id="KW-0472">Membrane</keyword>
<accession>A0AAN6JMT5</accession>
<gene>
    <name evidence="2" type="ORF">OC842_000404</name>
</gene>
<dbReference type="Proteomes" id="UP001176521">
    <property type="component" value="Unassembled WGS sequence"/>
</dbReference>
<evidence type="ECO:0000256" key="1">
    <source>
        <dbReference type="SAM" id="Phobius"/>
    </source>
</evidence>